<dbReference type="EMBL" id="BARV01030385">
    <property type="protein sequence ID" value="GAI40729.1"/>
    <property type="molecule type" value="Genomic_DNA"/>
</dbReference>
<feature type="domain" description="Gingipain" evidence="1">
    <location>
        <begin position="1"/>
        <end position="233"/>
    </location>
</feature>
<evidence type="ECO:0000259" key="1">
    <source>
        <dbReference type="Pfam" id="PF01364"/>
    </source>
</evidence>
<sequence length="255" mass="27404">PAADAAQATTMVDKIIAYESAVNARTWTNNLLLVADNQRPGSDYAYEAVFETINEDAAALVPDTMAEPVKGYLNDYAATAFLTDDIIDTINDGVLMVNYAGHGATQIMAEEHIFDTADVAALTNTDKLAFFVSMSCETGFFAYPEVWFFPSLAEALMRSEAGAIAALMPTGMTSTEGQQVLDAAVFEAIFKKDIRTLGPAIAEAKQTLLANGDAYFEQISDTFLLFVDPATALQLPLPHIPTGIRALRDEGAVTI</sequence>
<proteinExistence type="predicted"/>
<dbReference type="Gene3D" id="3.40.50.1460">
    <property type="match status" value="1"/>
</dbReference>
<reference evidence="2" key="1">
    <citation type="journal article" date="2014" name="Front. Microbiol.">
        <title>High frequency of phylogenetically diverse reductive dehalogenase-homologous genes in deep subseafloor sedimentary metagenomes.</title>
        <authorList>
            <person name="Kawai M."/>
            <person name="Futagami T."/>
            <person name="Toyoda A."/>
            <person name="Takaki Y."/>
            <person name="Nishi S."/>
            <person name="Hori S."/>
            <person name="Arai W."/>
            <person name="Tsubouchi T."/>
            <person name="Morono Y."/>
            <person name="Uchiyama I."/>
            <person name="Ito T."/>
            <person name="Fujiyama A."/>
            <person name="Inagaki F."/>
            <person name="Takami H."/>
        </authorList>
    </citation>
    <scope>NUCLEOTIDE SEQUENCE</scope>
    <source>
        <strain evidence="2">Expedition CK06-06</strain>
    </source>
</reference>
<accession>X1QBS0</accession>
<dbReference type="InterPro" id="IPR001769">
    <property type="entry name" value="Gingipain"/>
</dbReference>
<dbReference type="Pfam" id="PF01364">
    <property type="entry name" value="Peptidase_C25"/>
    <property type="match status" value="1"/>
</dbReference>
<feature type="non-terminal residue" evidence="2">
    <location>
        <position position="1"/>
    </location>
</feature>
<feature type="non-terminal residue" evidence="2">
    <location>
        <position position="255"/>
    </location>
</feature>
<protein>
    <recommendedName>
        <fullName evidence="1">Gingipain domain-containing protein</fullName>
    </recommendedName>
</protein>
<gene>
    <name evidence="2" type="ORF">S06H3_48270</name>
</gene>
<dbReference type="AlphaFoldDB" id="X1QBS0"/>
<organism evidence="2">
    <name type="scientific">marine sediment metagenome</name>
    <dbReference type="NCBI Taxonomy" id="412755"/>
    <lineage>
        <taxon>unclassified sequences</taxon>
        <taxon>metagenomes</taxon>
        <taxon>ecological metagenomes</taxon>
    </lineage>
</organism>
<dbReference type="GO" id="GO:0006508">
    <property type="term" value="P:proteolysis"/>
    <property type="evidence" value="ECO:0007669"/>
    <property type="project" value="InterPro"/>
</dbReference>
<dbReference type="InterPro" id="IPR029030">
    <property type="entry name" value="Caspase-like_dom_sf"/>
</dbReference>
<dbReference type="SUPFAM" id="SSF52129">
    <property type="entry name" value="Caspase-like"/>
    <property type="match status" value="1"/>
</dbReference>
<name>X1QBS0_9ZZZZ</name>
<evidence type="ECO:0000313" key="2">
    <source>
        <dbReference type="EMBL" id="GAI40729.1"/>
    </source>
</evidence>
<comment type="caution">
    <text evidence="2">The sequence shown here is derived from an EMBL/GenBank/DDBJ whole genome shotgun (WGS) entry which is preliminary data.</text>
</comment>
<dbReference type="GO" id="GO:0008234">
    <property type="term" value="F:cysteine-type peptidase activity"/>
    <property type="evidence" value="ECO:0007669"/>
    <property type="project" value="InterPro"/>
</dbReference>